<evidence type="ECO:0008006" key="3">
    <source>
        <dbReference type="Google" id="ProtNLM"/>
    </source>
</evidence>
<reference evidence="1 2" key="1">
    <citation type="submission" date="2019-07" db="EMBL/GenBank/DDBJ databases">
        <title>Lentzea xizangensis sp. nov., isolated from Qinghai-Tibetan Plateau Soils.</title>
        <authorList>
            <person name="Huang J."/>
        </authorList>
    </citation>
    <scope>NUCLEOTIDE SEQUENCE [LARGE SCALE GENOMIC DNA]</scope>
    <source>
        <strain evidence="1 2">FXJ1.1311</strain>
    </source>
</reference>
<gene>
    <name evidence="1" type="ORF">FKR81_23165</name>
</gene>
<protein>
    <recommendedName>
        <fullName evidence="3">Maltogenic Amylase C-terminal domain-containing protein</fullName>
    </recommendedName>
</protein>
<dbReference type="OrthoDB" id="9802433at2"/>
<evidence type="ECO:0000313" key="2">
    <source>
        <dbReference type="Proteomes" id="UP000316639"/>
    </source>
</evidence>
<dbReference type="AlphaFoldDB" id="A0A563EPZ0"/>
<sequence>MAGDRGVRSGTWSLLEPEGWPDNQTCRNLLAWSWSAADGARHVVVVNFSSEPGQARIPFGWPDLSGHSWRLTDLLEGTVFERDGDDLVLPGLYVSLEPWQFHVLSVR</sequence>
<name>A0A563EPZ0_9PSEU</name>
<dbReference type="SUPFAM" id="SSF51011">
    <property type="entry name" value="Glycosyl hydrolase domain"/>
    <property type="match status" value="1"/>
</dbReference>
<proteinExistence type="predicted"/>
<evidence type="ECO:0000313" key="1">
    <source>
        <dbReference type="EMBL" id="TWP49456.1"/>
    </source>
</evidence>
<dbReference type="Proteomes" id="UP000316639">
    <property type="component" value="Unassembled WGS sequence"/>
</dbReference>
<dbReference type="EMBL" id="VOBR01000015">
    <property type="protein sequence ID" value="TWP49456.1"/>
    <property type="molecule type" value="Genomic_DNA"/>
</dbReference>
<dbReference type="RefSeq" id="WP_146354308.1">
    <property type="nucleotide sequence ID" value="NZ_VOBR01000015.1"/>
</dbReference>
<comment type="caution">
    <text evidence="1">The sequence shown here is derived from an EMBL/GenBank/DDBJ whole genome shotgun (WGS) entry which is preliminary data.</text>
</comment>
<keyword evidence="2" id="KW-1185">Reference proteome</keyword>
<accession>A0A563EPZ0</accession>
<organism evidence="1 2">
    <name type="scientific">Lentzea tibetensis</name>
    <dbReference type="NCBI Taxonomy" id="2591470"/>
    <lineage>
        <taxon>Bacteria</taxon>
        <taxon>Bacillati</taxon>
        <taxon>Actinomycetota</taxon>
        <taxon>Actinomycetes</taxon>
        <taxon>Pseudonocardiales</taxon>
        <taxon>Pseudonocardiaceae</taxon>
        <taxon>Lentzea</taxon>
    </lineage>
</organism>